<dbReference type="InterPro" id="IPR032465">
    <property type="entry name" value="ACMSD"/>
</dbReference>
<protein>
    <submittedName>
        <fullName evidence="4">Amidohydrolase family protein</fullName>
    </submittedName>
</protein>
<proteinExistence type="predicted"/>
<comment type="caution">
    <text evidence="4">The sequence shown here is derived from an EMBL/GenBank/DDBJ whole genome shotgun (WGS) entry which is preliminary data.</text>
</comment>
<organism evidence="4 5">
    <name type="scientific">Streptomyces chisholmiae</name>
    <dbReference type="NCBI Taxonomy" id="3075540"/>
    <lineage>
        <taxon>Bacteria</taxon>
        <taxon>Bacillati</taxon>
        <taxon>Actinomycetota</taxon>
        <taxon>Actinomycetes</taxon>
        <taxon>Kitasatosporales</taxon>
        <taxon>Streptomycetaceae</taxon>
        <taxon>Streptomyces</taxon>
    </lineage>
</organism>
<dbReference type="InterPro" id="IPR032466">
    <property type="entry name" value="Metal_Hydrolase"/>
</dbReference>
<evidence type="ECO:0000313" key="4">
    <source>
        <dbReference type="EMBL" id="MDT0269673.1"/>
    </source>
</evidence>
<feature type="domain" description="Amidohydrolase-related" evidence="3">
    <location>
        <begin position="17"/>
        <end position="341"/>
    </location>
</feature>
<keyword evidence="5" id="KW-1185">Reference proteome</keyword>
<gene>
    <name evidence="4" type="ORF">RM844_25650</name>
</gene>
<evidence type="ECO:0000313" key="5">
    <source>
        <dbReference type="Proteomes" id="UP001183410"/>
    </source>
</evidence>
<evidence type="ECO:0000256" key="2">
    <source>
        <dbReference type="SAM" id="MobiDB-lite"/>
    </source>
</evidence>
<name>A0ABU2JXE9_9ACTN</name>
<dbReference type="InterPro" id="IPR006680">
    <property type="entry name" value="Amidohydro-rel"/>
</dbReference>
<accession>A0ABU2JXE9</accession>
<dbReference type="Proteomes" id="UP001183410">
    <property type="component" value="Unassembled WGS sequence"/>
</dbReference>
<dbReference type="EMBL" id="JAVREO010000018">
    <property type="protein sequence ID" value="MDT0269673.1"/>
    <property type="molecule type" value="Genomic_DNA"/>
</dbReference>
<evidence type="ECO:0000256" key="1">
    <source>
        <dbReference type="ARBA" id="ARBA00023239"/>
    </source>
</evidence>
<reference evidence="5" key="1">
    <citation type="submission" date="2023-07" db="EMBL/GenBank/DDBJ databases">
        <title>30 novel species of actinomycetes from the DSMZ collection.</title>
        <authorList>
            <person name="Nouioui I."/>
        </authorList>
    </citation>
    <scope>NUCLEOTIDE SEQUENCE [LARGE SCALE GENOMIC DNA]</scope>
    <source>
        <strain evidence="5">DSM 44915</strain>
    </source>
</reference>
<evidence type="ECO:0000259" key="3">
    <source>
        <dbReference type="Pfam" id="PF04909"/>
    </source>
</evidence>
<feature type="region of interest" description="Disordered" evidence="2">
    <location>
        <begin position="350"/>
        <end position="376"/>
    </location>
</feature>
<keyword evidence="1" id="KW-0456">Lyase</keyword>
<dbReference type="PANTHER" id="PTHR21240">
    <property type="entry name" value="2-AMINO-3-CARBOXYLMUCONATE-6-SEMIALDEHYDE DECARBOXYLASE"/>
    <property type="match status" value="1"/>
</dbReference>
<dbReference type="PANTHER" id="PTHR21240:SF28">
    <property type="entry name" value="ISO-OROTATE DECARBOXYLASE (EUROFUNG)"/>
    <property type="match status" value="1"/>
</dbReference>
<dbReference type="Gene3D" id="3.20.20.140">
    <property type="entry name" value="Metal-dependent hydrolases"/>
    <property type="match status" value="1"/>
</dbReference>
<dbReference type="Pfam" id="PF04909">
    <property type="entry name" value="Amidohydro_2"/>
    <property type="match status" value="1"/>
</dbReference>
<sequence>MSELAAGAAPPGPTPVVDIHTHAMPVPFLRELAREGLADLSGIAANVLTLDPALCGLPRGAPIPLAPEQYDLERRLAQLDTAGVDHHVVAAPPFLFASESDDERLVLDVTRRSNDALAAFVADSGGRLTGLATVPVGLPGAAAELARCLDQLGLVGATMGTFGGRRELDHPVNEDLWAALAERRCFTLLHPSRVSARDRLADYHLVQLLGYPVETALAASRLIFGGVLDRHDLTLCLAHGGGCAPAVGARLDLGWHRKPVARVVDRAPSDYLRRLLYDTAVFDSKTLGRLVEDVTARHVLLGTDTPFDLVDHHPLETVRRIGLTAAEETAILGGNAAELLPGLGLSPTPAAADVPDRQTLASLTAVPSPPAEGRHT</sequence>
<dbReference type="RefSeq" id="WP_311669756.1">
    <property type="nucleotide sequence ID" value="NZ_JAVREO010000018.1"/>
</dbReference>
<dbReference type="SUPFAM" id="SSF51556">
    <property type="entry name" value="Metallo-dependent hydrolases"/>
    <property type="match status" value="1"/>
</dbReference>